<proteinExistence type="predicted"/>
<organism evidence="1 2">
    <name type="scientific">Cyclospora cayetanensis</name>
    <dbReference type="NCBI Taxonomy" id="88456"/>
    <lineage>
        <taxon>Eukaryota</taxon>
        <taxon>Sar</taxon>
        <taxon>Alveolata</taxon>
        <taxon>Apicomplexa</taxon>
        <taxon>Conoidasida</taxon>
        <taxon>Coccidia</taxon>
        <taxon>Eucoccidiorida</taxon>
        <taxon>Eimeriorina</taxon>
        <taxon>Eimeriidae</taxon>
        <taxon>Cyclospora</taxon>
    </lineage>
</organism>
<dbReference type="Proteomes" id="UP000095192">
    <property type="component" value="Unassembled WGS sequence"/>
</dbReference>
<accession>A0A1D3CZA0</accession>
<dbReference type="AlphaFoldDB" id="A0A1D3CZA0"/>
<protein>
    <submittedName>
        <fullName evidence="1">Uncharacterized protein</fullName>
    </submittedName>
</protein>
<evidence type="ECO:0000313" key="1">
    <source>
        <dbReference type="EMBL" id="OEH76528.1"/>
    </source>
</evidence>
<name>A0A1D3CZA0_9EIME</name>
<evidence type="ECO:0000313" key="2">
    <source>
        <dbReference type="Proteomes" id="UP000095192"/>
    </source>
</evidence>
<comment type="caution">
    <text evidence="1">The sequence shown here is derived from an EMBL/GenBank/DDBJ whole genome shotgun (WGS) entry which is preliminary data.</text>
</comment>
<sequence>MEDGFRQFVRRRPLGLFASVSMLGRRRDASFFGERRVQRCIYRGASSRGLWEAAGWLIDAAFRVLAMSEIHMDGIIPWGSGELRIPRRRLLRAPAHCLLRCLTEAKQAACVNSLGVLLQHGASSSPFPWEEKSTP</sequence>
<keyword evidence="2" id="KW-1185">Reference proteome</keyword>
<reference evidence="1 2" key="1">
    <citation type="journal article" date="2016" name="BMC Genomics">
        <title>Comparative genomics reveals Cyclospora cayetanensis possesses coccidia-like metabolism and invasion components but unique surface antigens.</title>
        <authorList>
            <person name="Liu S."/>
            <person name="Wang L."/>
            <person name="Zheng H."/>
            <person name="Xu Z."/>
            <person name="Roellig D.M."/>
            <person name="Li N."/>
            <person name="Frace M.A."/>
            <person name="Tang K."/>
            <person name="Arrowood M.J."/>
            <person name="Moss D.M."/>
            <person name="Zhang L."/>
            <person name="Feng Y."/>
            <person name="Xiao L."/>
        </authorList>
    </citation>
    <scope>NUCLEOTIDE SEQUENCE [LARGE SCALE GENOMIC DNA]</scope>
    <source>
        <strain evidence="1 2">CHN_HEN01</strain>
    </source>
</reference>
<dbReference type="VEuPathDB" id="ToxoDB:cyc_05424"/>
<dbReference type="InParanoid" id="A0A1D3CZA0"/>
<gene>
    <name evidence="1" type="ORF">cyc_05424</name>
</gene>
<dbReference type="EMBL" id="JROU02001429">
    <property type="protein sequence ID" value="OEH76528.1"/>
    <property type="molecule type" value="Genomic_DNA"/>
</dbReference>